<dbReference type="Gene3D" id="1.10.150.20">
    <property type="entry name" value="5' to 3' exonuclease, C-terminal subdomain"/>
    <property type="match status" value="1"/>
</dbReference>
<reference evidence="2 3" key="1">
    <citation type="submission" date="2024-09" db="EMBL/GenBank/DDBJ databases">
        <authorList>
            <person name="Sun Q."/>
            <person name="Mori K."/>
        </authorList>
    </citation>
    <scope>NUCLEOTIDE SEQUENCE [LARGE SCALE GENOMIC DNA]</scope>
    <source>
        <strain evidence="2 3">JCM 12822</strain>
    </source>
</reference>
<dbReference type="PANTHER" id="PTHR11076">
    <property type="entry name" value="DNA REPAIR POLYMERASE UMUC / TRANSFERASE FAMILY MEMBER"/>
    <property type="match status" value="1"/>
</dbReference>
<evidence type="ECO:0000313" key="2">
    <source>
        <dbReference type="EMBL" id="MFB9860999.1"/>
    </source>
</evidence>
<dbReference type="EMBL" id="JBHMAH010000023">
    <property type="protein sequence ID" value="MFB9860999.1"/>
    <property type="molecule type" value="Genomic_DNA"/>
</dbReference>
<dbReference type="Proteomes" id="UP001589740">
    <property type="component" value="Unassembled WGS sequence"/>
</dbReference>
<dbReference type="PANTHER" id="PTHR11076:SF35">
    <property type="entry name" value="DNA REPAIR PROTEIN HOMOLOG YOBH"/>
    <property type="match status" value="1"/>
</dbReference>
<organism evidence="2 3">
    <name type="scientific">Salinicoccus siamensis</name>
    <dbReference type="NCBI Taxonomy" id="381830"/>
    <lineage>
        <taxon>Bacteria</taxon>
        <taxon>Bacillati</taxon>
        <taxon>Bacillota</taxon>
        <taxon>Bacilli</taxon>
        <taxon>Bacillales</taxon>
        <taxon>Staphylococcaceae</taxon>
        <taxon>Salinicoccus</taxon>
    </lineage>
</organism>
<keyword evidence="3" id="KW-1185">Reference proteome</keyword>
<dbReference type="InterPro" id="IPR017961">
    <property type="entry name" value="DNA_pol_Y-fam_little_finger"/>
</dbReference>
<dbReference type="Gene3D" id="3.30.1490.100">
    <property type="entry name" value="DNA polymerase, Y-family, little finger domain"/>
    <property type="match status" value="1"/>
</dbReference>
<evidence type="ECO:0000313" key="3">
    <source>
        <dbReference type="Proteomes" id="UP001589740"/>
    </source>
</evidence>
<dbReference type="InterPro" id="IPR043502">
    <property type="entry name" value="DNA/RNA_pol_sf"/>
</dbReference>
<protein>
    <recommendedName>
        <fullName evidence="1">DNA polymerase Y-family little finger domain-containing protein</fullName>
    </recommendedName>
</protein>
<comment type="caution">
    <text evidence="2">The sequence shown here is derived from an EMBL/GenBank/DDBJ whole genome shotgun (WGS) entry which is preliminary data.</text>
</comment>
<feature type="domain" description="DNA polymerase Y-family little finger" evidence="1">
    <location>
        <begin position="71"/>
        <end position="180"/>
    </location>
</feature>
<accession>A0ABV5Z4G3</accession>
<dbReference type="InterPro" id="IPR050116">
    <property type="entry name" value="DNA_polymerase-Y"/>
</dbReference>
<gene>
    <name evidence="2" type="ORF">ACFFLE_07750</name>
</gene>
<name>A0ABV5Z4G3_9STAP</name>
<dbReference type="InterPro" id="IPR036775">
    <property type="entry name" value="DNA_pol_Y-fam_lit_finger_sf"/>
</dbReference>
<dbReference type="Pfam" id="PF11799">
    <property type="entry name" value="IMS_C"/>
    <property type="match status" value="1"/>
</dbReference>
<proteinExistence type="predicted"/>
<dbReference type="SUPFAM" id="SSF100879">
    <property type="entry name" value="Lesion bypass DNA polymerase (Y-family), little finger domain"/>
    <property type="match status" value="1"/>
</dbReference>
<sequence length="232" mass="26736">MWGIKPLSKLWGINMKSEMNLNKRGIYSVGDLANYSWKYLKRDFGIVGVDWHLHANGIDESFIRDKHIAHRPSIAKSQILLRDYTLTELYVILIEHVDEVTYRIRLNKQLARTISFSIGTKDGKIYRKQFTIKAGTNNSNKIIQLIWSQLNKVADPHSSYRTINVSLTNFLPDSVMQISLFDTDKDLKEEKLNHTIDQLKQRYGSSSVLRATSLTDASTFKYRSTLIAGHMI</sequence>
<dbReference type="RefSeq" id="WP_380570568.1">
    <property type="nucleotide sequence ID" value="NZ_JBHMAH010000023.1"/>
</dbReference>
<dbReference type="SUPFAM" id="SSF56672">
    <property type="entry name" value="DNA/RNA polymerases"/>
    <property type="match status" value="1"/>
</dbReference>
<evidence type="ECO:0000259" key="1">
    <source>
        <dbReference type="Pfam" id="PF11799"/>
    </source>
</evidence>